<accession>A0ABT6SPQ0</accession>
<dbReference type="InterPro" id="IPR025975">
    <property type="entry name" value="Polysacc_lyase"/>
</dbReference>
<reference evidence="2 3" key="1">
    <citation type="submission" date="2023-05" db="EMBL/GenBank/DDBJ databases">
        <title>Draft genome sequence of Streptomyces sp. B-S-A12 isolated from a cave soil in Thailand.</title>
        <authorList>
            <person name="Chamroensaksri N."/>
            <person name="Muangham S."/>
        </authorList>
    </citation>
    <scope>NUCLEOTIDE SEQUENCE [LARGE SCALE GENOMIC DNA]</scope>
    <source>
        <strain evidence="2 3">B-S-A12</strain>
    </source>
</reference>
<dbReference type="EMBL" id="JASCIS010000003">
    <property type="protein sequence ID" value="MDI3417588.1"/>
    <property type="molecule type" value="Genomic_DNA"/>
</dbReference>
<feature type="chain" id="PRO_5046508560" evidence="1">
    <location>
        <begin position="27"/>
        <end position="239"/>
    </location>
</feature>
<protein>
    <submittedName>
        <fullName evidence="2">Heparin lyase I family protein</fullName>
    </submittedName>
</protein>
<dbReference type="Proteomes" id="UP001237105">
    <property type="component" value="Unassembled WGS sequence"/>
</dbReference>
<comment type="caution">
    <text evidence="2">The sequence shown here is derived from an EMBL/GenBank/DDBJ whole genome shotgun (WGS) entry which is preliminary data.</text>
</comment>
<gene>
    <name evidence="2" type="ORF">QIT00_03245</name>
</gene>
<evidence type="ECO:0000313" key="2">
    <source>
        <dbReference type="EMBL" id="MDI3417588.1"/>
    </source>
</evidence>
<evidence type="ECO:0000256" key="1">
    <source>
        <dbReference type="SAM" id="SignalP"/>
    </source>
</evidence>
<dbReference type="Gene3D" id="2.60.120.200">
    <property type="match status" value="1"/>
</dbReference>
<keyword evidence="1" id="KW-0732">Signal</keyword>
<proteinExistence type="predicted"/>
<dbReference type="Pfam" id="PF14099">
    <property type="entry name" value="Polysacc_lyase"/>
    <property type="match status" value="1"/>
</dbReference>
<keyword evidence="2" id="KW-0456">Lyase</keyword>
<dbReference type="GO" id="GO:0016829">
    <property type="term" value="F:lyase activity"/>
    <property type="evidence" value="ECO:0007669"/>
    <property type="project" value="UniProtKB-KW"/>
</dbReference>
<dbReference type="RefSeq" id="WP_282533517.1">
    <property type="nucleotide sequence ID" value="NZ_JASCIS010000003.1"/>
</dbReference>
<feature type="signal peptide" evidence="1">
    <location>
        <begin position="1"/>
        <end position="26"/>
    </location>
</feature>
<sequence>MRQRLCWNVVVLGAAFSLVTASPAVASTIWDGDAARGTGVFGGIECEAPGSVTVSDFGGTRGKVFKFNKPRGLQRCEARGVRADGDEYTFSNNSTYFFGWSTATNTDDAATIFQWKSYPNGQQNYPVLMKVEGGVLKLFHIEAGQVWDLIWSTPVTIDHWKHIALGIRTSSSPDGGWVELYYNGRKQTFDDGSQRFVGRTWDTLNKPKWGTYGAEIADKPAINWVDDLRIGTTYADVAP</sequence>
<name>A0ABT6SPQ0_9ACTN</name>
<evidence type="ECO:0000313" key="3">
    <source>
        <dbReference type="Proteomes" id="UP001237105"/>
    </source>
</evidence>
<organism evidence="2 3">
    <name type="scientific">Streptomyces luteolus</name>
    <dbReference type="NCBI Taxonomy" id="3043615"/>
    <lineage>
        <taxon>Bacteria</taxon>
        <taxon>Bacillati</taxon>
        <taxon>Actinomycetota</taxon>
        <taxon>Actinomycetes</taxon>
        <taxon>Kitasatosporales</taxon>
        <taxon>Streptomycetaceae</taxon>
        <taxon>Streptomyces</taxon>
    </lineage>
</organism>
<keyword evidence="3" id="KW-1185">Reference proteome</keyword>